<comment type="similarity">
    <text evidence="1">Belongs to the short-chain dehydrogenases/reductases (SDR) family.</text>
</comment>
<evidence type="ECO:0008006" key="4">
    <source>
        <dbReference type="Google" id="ProtNLM"/>
    </source>
</evidence>
<comment type="caution">
    <text evidence="2">The sequence shown here is derived from an EMBL/GenBank/DDBJ whole genome shotgun (WGS) entry which is preliminary data.</text>
</comment>
<dbReference type="SUPFAM" id="SSF51735">
    <property type="entry name" value="NAD(P)-binding Rossmann-fold domains"/>
    <property type="match status" value="1"/>
</dbReference>
<dbReference type="EMBL" id="QFVR01000005">
    <property type="protein sequence ID" value="PWI25952.1"/>
    <property type="molecule type" value="Genomic_DNA"/>
</dbReference>
<evidence type="ECO:0000313" key="2">
    <source>
        <dbReference type="EMBL" id="PWI25952.1"/>
    </source>
</evidence>
<dbReference type="PANTHER" id="PTHR42879:SF2">
    <property type="entry name" value="3-OXOACYL-[ACYL-CARRIER-PROTEIN] REDUCTASE FABG"/>
    <property type="match status" value="1"/>
</dbReference>
<dbReference type="InterPro" id="IPR036291">
    <property type="entry name" value="NAD(P)-bd_dom_sf"/>
</dbReference>
<dbReference type="InterPro" id="IPR002347">
    <property type="entry name" value="SDR_fam"/>
</dbReference>
<gene>
    <name evidence="2" type="ORF">DEX24_05315</name>
</gene>
<dbReference type="Gene3D" id="3.40.50.720">
    <property type="entry name" value="NAD(P)-binding Rossmann-like Domain"/>
    <property type="match status" value="1"/>
</dbReference>
<keyword evidence="3" id="KW-1185">Reference proteome</keyword>
<dbReference type="InterPro" id="IPR050259">
    <property type="entry name" value="SDR"/>
</dbReference>
<dbReference type="PRINTS" id="PR00081">
    <property type="entry name" value="GDHRDH"/>
</dbReference>
<reference evidence="2 3" key="1">
    <citation type="submission" date="2018-05" db="EMBL/GenBank/DDBJ databases">
        <title>Kurthia sibirica genome sequence.</title>
        <authorList>
            <person name="Maclea K.S."/>
            <person name="Goen A.E."/>
        </authorList>
    </citation>
    <scope>NUCLEOTIDE SEQUENCE [LARGE SCALE GENOMIC DNA]</scope>
    <source>
        <strain evidence="2 3">ATCC 49154</strain>
    </source>
</reference>
<proteinExistence type="inferred from homology"/>
<dbReference type="RefSeq" id="WP_109305373.1">
    <property type="nucleotide sequence ID" value="NZ_BJUF01000051.1"/>
</dbReference>
<accession>A0A2U3AN44</accession>
<name>A0A2U3AN44_9BACL</name>
<evidence type="ECO:0000256" key="1">
    <source>
        <dbReference type="ARBA" id="ARBA00006484"/>
    </source>
</evidence>
<dbReference type="PRINTS" id="PR00080">
    <property type="entry name" value="SDRFAMILY"/>
</dbReference>
<organism evidence="2 3">
    <name type="scientific">Kurthia sibirica</name>
    <dbReference type="NCBI Taxonomy" id="202750"/>
    <lineage>
        <taxon>Bacteria</taxon>
        <taxon>Bacillati</taxon>
        <taxon>Bacillota</taxon>
        <taxon>Bacilli</taxon>
        <taxon>Bacillales</taxon>
        <taxon>Caryophanaceae</taxon>
        <taxon>Kurthia</taxon>
    </lineage>
</organism>
<dbReference type="OrthoDB" id="9803333at2"/>
<sequence length="248" mass="26956">MTNKHHVILVTGGAERIGKAIVKQLAKDNYKIAIHYFKSSTAAELLKKELQAIGIVCATFQADISKYDEVLMLKKQINTQLGPVSGIVNNAGFAEFKSFFDYAPNDWQREITINLNGIINIAHIFLPTMIDAKFGKFISIIGDSTRTGHRTLIIPAAARGGVIGFTKSLALELGPHNIQCNIVSLGLIDENTLQLDAPTLAARAKSHPAQRIGKVTDITGIIQFLLSDSSEWILGQIISINGGKSMMS</sequence>
<dbReference type="PANTHER" id="PTHR42879">
    <property type="entry name" value="3-OXOACYL-(ACYL-CARRIER-PROTEIN) REDUCTASE"/>
    <property type="match status" value="1"/>
</dbReference>
<dbReference type="Proteomes" id="UP000245938">
    <property type="component" value="Unassembled WGS sequence"/>
</dbReference>
<dbReference type="AlphaFoldDB" id="A0A2U3AN44"/>
<dbReference type="CDD" id="cd05233">
    <property type="entry name" value="SDR_c"/>
    <property type="match status" value="1"/>
</dbReference>
<dbReference type="Pfam" id="PF13561">
    <property type="entry name" value="adh_short_C2"/>
    <property type="match status" value="1"/>
</dbReference>
<protein>
    <recommendedName>
        <fullName evidence="4">3-oxoacyl-ACP reductase</fullName>
    </recommendedName>
</protein>
<evidence type="ECO:0000313" key="3">
    <source>
        <dbReference type="Proteomes" id="UP000245938"/>
    </source>
</evidence>